<dbReference type="EMBL" id="HBIP01021109">
    <property type="protein sequence ID" value="CAE0497515.1"/>
    <property type="molecule type" value="Transcribed_RNA"/>
</dbReference>
<feature type="transmembrane region" description="Helical" evidence="8">
    <location>
        <begin position="91"/>
        <end position="114"/>
    </location>
</feature>
<dbReference type="PANTHER" id="PTHR34790">
    <property type="entry name" value="PHOTOSYSTEM II CORE COMPLEX PROTEINS PSBY, CHLOROPLASTIC"/>
    <property type="match status" value="1"/>
</dbReference>
<organism evidence="9">
    <name type="scientific">Dunaliella tertiolecta</name>
    <name type="common">Green alga</name>
    <dbReference type="NCBI Taxonomy" id="3047"/>
    <lineage>
        <taxon>Eukaryota</taxon>
        <taxon>Viridiplantae</taxon>
        <taxon>Chlorophyta</taxon>
        <taxon>core chlorophytes</taxon>
        <taxon>Chlorophyceae</taxon>
        <taxon>CS clade</taxon>
        <taxon>Chlamydomonadales</taxon>
        <taxon>Dunaliellaceae</taxon>
        <taxon>Dunaliella</taxon>
    </lineage>
</organism>
<dbReference type="InterPro" id="IPR009388">
    <property type="entry name" value="PSII_PsbY"/>
</dbReference>
<dbReference type="PANTHER" id="PTHR34790:SF1">
    <property type="entry name" value="PHOTOSYSTEM II CORE COMPLEX PROTEINS PSBY, CHLOROPLASTIC"/>
    <property type="match status" value="1"/>
</dbReference>
<gene>
    <name evidence="9" type="ORF">DTER00134_LOCUS12588</name>
</gene>
<comment type="subcellular location">
    <subcellularLocation>
        <location evidence="1">Membrane</location>
    </subcellularLocation>
</comment>
<evidence type="ECO:0000256" key="7">
    <source>
        <dbReference type="ARBA" id="ARBA00023276"/>
    </source>
</evidence>
<keyword evidence="6 8" id="KW-0472">Membrane</keyword>
<evidence type="ECO:0000313" key="9">
    <source>
        <dbReference type="EMBL" id="CAE0497515.1"/>
    </source>
</evidence>
<dbReference type="GO" id="GO:0045454">
    <property type="term" value="P:cell redox homeostasis"/>
    <property type="evidence" value="ECO:0007669"/>
    <property type="project" value="TreeGrafter"/>
</dbReference>
<protein>
    <recommendedName>
        <fullName evidence="10">Photosystem II PsbY protein</fullName>
    </recommendedName>
</protein>
<keyword evidence="2" id="KW-0602">Photosynthesis</keyword>
<evidence type="ECO:0000256" key="4">
    <source>
        <dbReference type="ARBA" id="ARBA00022989"/>
    </source>
</evidence>
<reference evidence="9" key="1">
    <citation type="submission" date="2021-01" db="EMBL/GenBank/DDBJ databases">
        <authorList>
            <person name="Corre E."/>
            <person name="Pelletier E."/>
            <person name="Niang G."/>
            <person name="Scheremetjew M."/>
            <person name="Finn R."/>
            <person name="Kale V."/>
            <person name="Holt S."/>
            <person name="Cochrane G."/>
            <person name="Meng A."/>
            <person name="Brown T."/>
            <person name="Cohen L."/>
        </authorList>
    </citation>
    <scope>NUCLEOTIDE SEQUENCE</scope>
    <source>
        <strain evidence="9">CCMP1320</strain>
    </source>
</reference>
<evidence type="ECO:0000256" key="3">
    <source>
        <dbReference type="ARBA" id="ARBA00022692"/>
    </source>
</evidence>
<dbReference type="Pfam" id="PF06298">
    <property type="entry name" value="PsbY"/>
    <property type="match status" value="1"/>
</dbReference>
<proteinExistence type="predicted"/>
<keyword evidence="4 8" id="KW-1133">Transmembrane helix</keyword>
<evidence type="ECO:0008006" key="10">
    <source>
        <dbReference type="Google" id="ProtNLM"/>
    </source>
</evidence>
<keyword evidence="7" id="KW-0604">Photosystem II</keyword>
<feature type="transmembrane region" description="Helical" evidence="8">
    <location>
        <begin position="163"/>
        <end position="185"/>
    </location>
</feature>
<sequence length="267" mass="27734">MAQQVMMRGSGLIGQRPSLACAMPKRVQLRSSPVALRASSQEEASTSSASAMPVLARQALMTSTAAATLFAAGSANAATEIMDIAAIDNRVALLGTLFVPVLGWVAFNILPGLFRQLETMSEKKNGSIVGPAIGLTAASLLAAQNADAATELADVAAIDNRVALLASLFVPVLGWVAFNILPGLFRQLETMSEKKGSVVGPAVGLGTAASLLAAQKADAASEIAQLAVDQRVLLLGTLFIPVLGWVAFNILPGLIRQLQTMAEKRDD</sequence>
<accession>A0A7S3QZ80</accession>
<keyword evidence="3 8" id="KW-0812">Transmembrane</keyword>
<evidence type="ECO:0000256" key="1">
    <source>
        <dbReference type="ARBA" id="ARBA00004370"/>
    </source>
</evidence>
<evidence type="ECO:0000256" key="5">
    <source>
        <dbReference type="ARBA" id="ARBA00023078"/>
    </source>
</evidence>
<feature type="transmembrane region" description="Helical" evidence="8">
    <location>
        <begin position="234"/>
        <end position="255"/>
    </location>
</feature>
<dbReference type="AlphaFoldDB" id="A0A7S3QZ80"/>
<dbReference type="GO" id="GO:0030145">
    <property type="term" value="F:manganese ion binding"/>
    <property type="evidence" value="ECO:0007669"/>
    <property type="project" value="InterPro"/>
</dbReference>
<evidence type="ECO:0000256" key="2">
    <source>
        <dbReference type="ARBA" id="ARBA00022531"/>
    </source>
</evidence>
<evidence type="ECO:0000256" key="6">
    <source>
        <dbReference type="ARBA" id="ARBA00023136"/>
    </source>
</evidence>
<dbReference type="GO" id="GO:0015979">
    <property type="term" value="P:photosynthesis"/>
    <property type="evidence" value="ECO:0007669"/>
    <property type="project" value="UniProtKB-KW"/>
</dbReference>
<dbReference type="GO" id="GO:0009523">
    <property type="term" value="C:photosystem II"/>
    <property type="evidence" value="ECO:0007669"/>
    <property type="project" value="UniProtKB-KW"/>
</dbReference>
<dbReference type="GO" id="GO:0009534">
    <property type="term" value="C:chloroplast thylakoid"/>
    <property type="evidence" value="ECO:0007669"/>
    <property type="project" value="TreeGrafter"/>
</dbReference>
<evidence type="ECO:0000256" key="8">
    <source>
        <dbReference type="SAM" id="Phobius"/>
    </source>
</evidence>
<name>A0A7S3QZ80_DUNTE</name>
<keyword evidence="5" id="KW-0793">Thylakoid</keyword>
<dbReference type="InterPro" id="IPR038760">
    <property type="entry name" value="PsbY_plant"/>
</dbReference>
<feature type="transmembrane region" description="Helical" evidence="8">
    <location>
        <begin position="197"/>
        <end position="214"/>
    </location>
</feature>